<dbReference type="PANTHER" id="PTHR43788:SF6">
    <property type="entry name" value="DNA HELICASE B"/>
    <property type="match status" value="1"/>
</dbReference>
<evidence type="ECO:0000256" key="7">
    <source>
        <dbReference type="ARBA" id="ARBA00022840"/>
    </source>
</evidence>
<proteinExistence type="inferred from homology"/>
<dbReference type="SUPFAM" id="SSF52540">
    <property type="entry name" value="P-loop containing nucleoside triphosphate hydrolases"/>
    <property type="match status" value="2"/>
</dbReference>
<dbReference type="CDD" id="cd18809">
    <property type="entry name" value="SF1_C_RecD"/>
    <property type="match status" value="1"/>
</dbReference>
<dbReference type="PANTHER" id="PTHR43788">
    <property type="entry name" value="DNA2/NAM7 HELICASE FAMILY MEMBER"/>
    <property type="match status" value="1"/>
</dbReference>
<keyword evidence="9 11" id="KW-0234">DNA repair</keyword>
<keyword evidence="3 11" id="KW-0227">DNA damage</keyword>
<evidence type="ECO:0000256" key="10">
    <source>
        <dbReference type="ARBA" id="ARBA00023235"/>
    </source>
</evidence>
<dbReference type="HAMAP" id="MF_01487">
    <property type="entry name" value="RecD"/>
    <property type="match status" value="1"/>
</dbReference>
<keyword evidence="10 11" id="KW-0413">Isomerase</keyword>
<evidence type="ECO:0000313" key="15">
    <source>
        <dbReference type="Proteomes" id="UP001206895"/>
    </source>
</evidence>
<dbReference type="EC" id="5.6.2.3" evidence="11"/>
<comment type="function">
    <text evidence="11">A helicase/nuclease that prepares dsDNA breaks (DSB) for recombinational DNA repair. Binds to DSBs and unwinds DNA via a highly rapid and processive ATP-dependent bidirectional helicase activity. Unwinds dsDNA until it encounters a Chi (crossover hotspot instigator) sequence from the 3' direction. Cuts ssDNA a few nucleotides 3' to the Chi site. The properties and activities of the enzyme are changed at Chi. The Chi-altered holoenzyme produces a long 3'-ssDNA overhang and facilitates RecA-binding to the ssDNA for homologous DNA recombination and repair. Holoenzyme degrades any linearized DNA that is unable to undergo homologous recombination. In the holoenzyme this subunit has ssDNA-dependent ATPase and 5'-3' helicase activity. When added to pre-assembled RecBC greatly stimulates nuclease activity and augments holoenzyme processivity. Negatively regulates the RecA-loading ability of RecBCD.</text>
</comment>
<dbReference type="InterPro" id="IPR050534">
    <property type="entry name" value="Coronavir_polyprotein_1ab"/>
</dbReference>
<dbReference type="InterPro" id="IPR027417">
    <property type="entry name" value="P-loop_NTPase"/>
</dbReference>
<dbReference type="InterPro" id="IPR027785">
    <property type="entry name" value="UvrD-like_helicase_C"/>
</dbReference>
<evidence type="ECO:0000256" key="4">
    <source>
        <dbReference type="ARBA" id="ARBA00022801"/>
    </source>
</evidence>
<evidence type="ECO:0000256" key="11">
    <source>
        <dbReference type="HAMAP-Rule" id="MF_01487"/>
    </source>
</evidence>
<dbReference type="EMBL" id="JAMTCJ010000004">
    <property type="protein sequence ID" value="MCP2177956.1"/>
    <property type="molecule type" value="Genomic_DNA"/>
</dbReference>
<protein>
    <recommendedName>
        <fullName evidence="11">RecBCD enzyme subunit RecD</fullName>
        <ecNumber evidence="11">5.6.2.3</ecNumber>
    </recommendedName>
    <alternativeName>
        <fullName evidence="11">DNA 5'-3' helicase subunit RecD</fullName>
    </alternativeName>
    <alternativeName>
        <fullName evidence="11">Exonuclease V subunit RecD</fullName>
        <shortName evidence="11">ExoV subunit RecD</shortName>
    </alternativeName>
    <alternativeName>
        <fullName evidence="11">Helicase/nuclease RecBCD subunit RecD</fullName>
    </alternativeName>
</protein>
<organism evidence="14 15">
    <name type="scientific">Williamsia maris</name>
    <dbReference type="NCBI Taxonomy" id="72806"/>
    <lineage>
        <taxon>Bacteria</taxon>
        <taxon>Bacillati</taxon>
        <taxon>Actinomycetota</taxon>
        <taxon>Actinomycetes</taxon>
        <taxon>Mycobacteriales</taxon>
        <taxon>Nocardiaceae</taxon>
        <taxon>Williamsia</taxon>
    </lineage>
</organism>
<name>A0ABT1HJ52_9NOCA</name>
<dbReference type="InterPro" id="IPR049550">
    <property type="entry name" value="RecD_N"/>
</dbReference>
<dbReference type="NCBIfam" id="TIGR01447">
    <property type="entry name" value="recD"/>
    <property type="match status" value="1"/>
</dbReference>
<keyword evidence="8 11" id="KW-0238">DNA-binding</keyword>
<keyword evidence="1 11" id="KW-0540">Nuclease</keyword>
<dbReference type="InterPro" id="IPR041851">
    <property type="entry name" value="RecD_N_sf"/>
</dbReference>
<keyword evidence="6 11" id="KW-0269">Exonuclease</keyword>
<gene>
    <name evidence="11" type="primary">recD</name>
    <name evidence="14" type="ORF">LX13_003797</name>
</gene>
<evidence type="ECO:0000256" key="5">
    <source>
        <dbReference type="ARBA" id="ARBA00022806"/>
    </source>
</evidence>
<evidence type="ECO:0000259" key="12">
    <source>
        <dbReference type="Pfam" id="PF13538"/>
    </source>
</evidence>
<dbReference type="Gene3D" id="1.10.10.1020">
    <property type="entry name" value="RecBCD complex, subunit RecD, N-terminal domain"/>
    <property type="match status" value="1"/>
</dbReference>
<accession>A0ABT1HJ52</accession>
<dbReference type="Proteomes" id="UP001206895">
    <property type="component" value="Unassembled WGS sequence"/>
</dbReference>
<dbReference type="InterPro" id="IPR006344">
    <property type="entry name" value="RecD"/>
</dbReference>
<dbReference type="Pfam" id="PF13538">
    <property type="entry name" value="UvrD_C_2"/>
    <property type="match status" value="1"/>
</dbReference>
<dbReference type="RefSeq" id="WP_253662924.1">
    <property type="nucleotide sequence ID" value="NZ_BAAAJQ010000003.1"/>
</dbReference>
<keyword evidence="4 11" id="KW-0378">Hydrolase</keyword>
<keyword evidence="7 11" id="KW-0067">ATP-binding</keyword>
<reference evidence="14 15" key="1">
    <citation type="submission" date="2022-06" db="EMBL/GenBank/DDBJ databases">
        <title>Genomic Encyclopedia of Archaeal and Bacterial Type Strains, Phase II (KMG-II): from individual species to whole genera.</title>
        <authorList>
            <person name="Goeker M."/>
        </authorList>
    </citation>
    <scope>NUCLEOTIDE SEQUENCE [LARGE SCALE GENOMIC DNA]</scope>
    <source>
        <strain evidence="14 15">DSM 44693</strain>
    </source>
</reference>
<evidence type="ECO:0000256" key="2">
    <source>
        <dbReference type="ARBA" id="ARBA00022741"/>
    </source>
</evidence>
<dbReference type="GO" id="GO:0004386">
    <property type="term" value="F:helicase activity"/>
    <property type="evidence" value="ECO:0007669"/>
    <property type="project" value="UniProtKB-KW"/>
</dbReference>
<evidence type="ECO:0000313" key="14">
    <source>
        <dbReference type="EMBL" id="MCP2177956.1"/>
    </source>
</evidence>
<comment type="catalytic activity">
    <reaction evidence="11">
        <text>ATP + H2O = ADP + phosphate + H(+)</text>
        <dbReference type="Rhea" id="RHEA:13065"/>
        <dbReference type="ChEBI" id="CHEBI:15377"/>
        <dbReference type="ChEBI" id="CHEBI:15378"/>
        <dbReference type="ChEBI" id="CHEBI:30616"/>
        <dbReference type="ChEBI" id="CHEBI:43474"/>
        <dbReference type="ChEBI" id="CHEBI:456216"/>
        <dbReference type="EC" id="5.6.2.3"/>
    </reaction>
</comment>
<feature type="domain" description="RecBCD enzyme subunit RecD N-terminal" evidence="13">
    <location>
        <begin position="21"/>
        <end position="115"/>
    </location>
</feature>
<dbReference type="Gene3D" id="3.40.50.300">
    <property type="entry name" value="P-loop containing nucleotide triphosphate hydrolases"/>
    <property type="match status" value="3"/>
</dbReference>
<evidence type="ECO:0000256" key="9">
    <source>
        <dbReference type="ARBA" id="ARBA00023204"/>
    </source>
</evidence>
<evidence type="ECO:0000256" key="3">
    <source>
        <dbReference type="ARBA" id="ARBA00022763"/>
    </source>
</evidence>
<feature type="binding site" evidence="11">
    <location>
        <begin position="195"/>
        <end position="202"/>
    </location>
    <ligand>
        <name>ATP</name>
        <dbReference type="ChEBI" id="CHEBI:30616"/>
    </ligand>
</feature>
<keyword evidence="2 11" id="KW-0547">Nucleotide-binding</keyword>
<dbReference type="Pfam" id="PF21185">
    <property type="entry name" value="RecD_N"/>
    <property type="match status" value="1"/>
</dbReference>
<comment type="caution">
    <text evidence="14">The sequence shown here is derived from an EMBL/GenBank/DDBJ whole genome shotgun (WGS) entry which is preliminary data.</text>
</comment>
<dbReference type="CDD" id="cd17933">
    <property type="entry name" value="DEXSc_RecD-like"/>
    <property type="match status" value="1"/>
</dbReference>
<dbReference type="Pfam" id="PF13245">
    <property type="entry name" value="AAA_19"/>
    <property type="match status" value="1"/>
</dbReference>
<keyword evidence="15" id="KW-1185">Reference proteome</keyword>
<evidence type="ECO:0000256" key="8">
    <source>
        <dbReference type="ARBA" id="ARBA00023125"/>
    </source>
</evidence>
<sequence>MNADNRIALRAEGVLADFNRAGVLGPADVHVARRLVTIRRAEVDPDVLLAVALTVRAVRAGSVCIDLARLRDIPPDSDTGTDPAELSWPDPLALPDKVRASALATTSVESPLQPLRVVTTDDGASLLYLDRYFREEQRVRAILAERAAGEPFVEVARVATELGALFPPDPEAPGPDRQRMAAAVAATRWTTVLAGGPGTGKTHTAARIIALLYALHGSGLRVGLCAPTGRAAASLQDAVTAQSAQIALPDVEAVTIHRLLGPLPGGGHRFRHHASNRLPHDVIIVDEASMVSLTLMYHLLEALRPTTRLVMIGDPDQLASVDAGAVLADLVHRSHTTELAGPLADLVTTDTAPPVTDTATDTGAATDPDATVAVSERSEMADGVVRLRRRRRFGARIGRLADAVRAGDADEALSILDAGAPDLTLEPVEEAHIARGEVSAWVQTMSSAAERGDAEAALTALGGHRVLCAHREGPAGVRQWSQRVTAWGTDGASSFLDLDRPWYPGRPLLLTETDHRARLFNGDTGIVVAEDDRLMAAFGRGTDLRLVHPGRLRGVSSAYAMTIHRSQGSQYRAVAVVIPPADSALLSRELLYTAITRATDSVRLIGTAEGLRAGIERKVLRASGLRSSIIDV</sequence>
<comment type="subunit">
    <text evidence="11">Heterotrimer of RecB, RecC and RecD. All subunits contribute to DNA-binding.</text>
</comment>
<comment type="miscellaneous">
    <text evidence="11">In the RecBCD complex, RecB has a slow 3'-5' helicase, an exonuclease activity and loads RecA onto ssDNA, RecD has a fast 5'-3' helicase activity, while RecC stimulates the ATPase and processivity of the RecB helicase and contributes to recognition of the Chi site.</text>
</comment>
<evidence type="ECO:0000256" key="6">
    <source>
        <dbReference type="ARBA" id="ARBA00022839"/>
    </source>
</evidence>
<evidence type="ECO:0000256" key="1">
    <source>
        <dbReference type="ARBA" id="ARBA00022722"/>
    </source>
</evidence>
<feature type="domain" description="UvrD-like helicase C-terminal" evidence="12">
    <location>
        <begin position="558"/>
        <end position="605"/>
    </location>
</feature>
<comment type="similarity">
    <text evidence="11">Belongs to the RecD family.</text>
</comment>
<keyword evidence="5 11" id="KW-0347">Helicase</keyword>
<evidence type="ECO:0000259" key="13">
    <source>
        <dbReference type="Pfam" id="PF21185"/>
    </source>
</evidence>